<keyword evidence="4" id="KW-1185">Reference proteome</keyword>
<dbReference type="InterPro" id="IPR000209">
    <property type="entry name" value="Peptidase_S8/S53_dom"/>
</dbReference>
<dbReference type="AlphaFoldDB" id="A0A1H8QH37"/>
<keyword evidence="1" id="KW-0732">Signal</keyword>
<dbReference type="OrthoDB" id="6129890at2"/>
<evidence type="ECO:0000313" key="3">
    <source>
        <dbReference type="EMBL" id="SEO53321.1"/>
    </source>
</evidence>
<evidence type="ECO:0000313" key="4">
    <source>
        <dbReference type="Proteomes" id="UP000199657"/>
    </source>
</evidence>
<dbReference type="GO" id="GO:0004252">
    <property type="term" value="F:serine-type endopeptidase activity"/>
    <property type="evidence" value="ECO:0007669"/>
    <property type="project" value="InterPro"/>
</dbReference>
<dbReference type="EMBL" id="FOEG01000001">
    <property type="protein sequence ID" value="SEO53321.1"/>
    <property type="molecule type" value="Genomic_DNA"/>
</dbReference>
<feature type="chain" id="PRO_5011651711" description="Peptidase S8/S53 domain-containing protein" evidence="1">
    <location>
        <begin position="25"/>
        <end position="757"/>
    </location>
</feature>
<dbReference type="STRING" id="406100.SAMN04488052_101572"/>
<dbReference type="Gene3D" id="3.40.50.200">
    <property type="entry name" value="Peptidase S8/S53 domain"/>
    <property type="match status" value="1"/>
</dbReference>
<dbReference type="SUPFAM" id="SSF52743">
    <property type="entry name" value="Subtilisin-like"/>
    <property type="match status" value="1"/>
</dbReference>
<feature type="signal peptide" evidence="1">
    <location>
        <begin position="1"/>
        <end position="24"/>
    </location>
</feature>
<organism evidence="3 4">
    <name type="scientific">Aquisalimonas asiatica</name>
    <dbReference type="NCBI Taxonomy" id="406100"/>
    <lineage>
        <taxon>Bacteria</taxon>
        <taxon>Pseudomonadati</taxon>
        <taxon>Pseudomonadota</taxon>
        <taxon>Gammaproteobacteria</taxon>
        <taxon>Chromatiales</taxon>
        <taxon>Ectothiorhodospiraceae</taxon>
        <taxon>Aquisalimonas</taxon>
    </lineage>
</organism>
<gene>
    <name evidence="3" type="ORF">SAMN04488052_101572</name>
</gene>
<dbReference type="Proteomes" id="UP000199657">
    <property type="component" value="Unassembled WGS sequence"/>
</dbReference>
<proteinExistence type="predicted"/>
<feature type="domain" description="Peptidase S8/S53" evidence="2">
    <location>
        <begin position="67"/>
        <end position="348"/>
    </location>
</feature>
<evidence type="ECO:0000259" key="2">
    <source>
        <dbReference type="Pfam" id="PF00082"/>
    </source>
</evidence>
<sequence length="757" mass="80663">MKTPCSLRLALTLALAAVALGACSSSGGGGSRSLPGFEGDDGHLRHINVVPRTRLHDETVVEPDNYGENQIIAVLSTDLGNDHREFTSRNDSTSRIHGDSYYLYDEDGGAFPEGVTLDDAVNPGNAVASLAAGRRFGVARDANILGVGVVRPDGYDQRGGAFDLTIKPDDMLDGITRATNHDADILAIHTVVTDNDAEARALGNAIRGAETVTVVPVPSRNELRGGSIDATGHFDSDTLKNLLIVGDVARNNRRPSNADVPPTAAARDRFLVAPGVAVPGAMGNDNDSARYSGSFAAMGLVAGAAALLNDYHQDVTDQEATPEKVTQRLLDTADRSFSGYSQATHGNGLLDVRAALTKPVGQQSLAGMQHHALPASQTQLGAAFGDALSDEPALARVLAVDSGDWPFLLDLRGRVRSHESWALDRHMDRLANMGWRHGEETPYGGYQITTGQSSGFSPDSYQRGYDSMRVWMDSGPWTVSLQSHADPSLATAYSALPELDGVRLMGGAPGAAHMASWREATGASLAWAPNARLTLGSQVWTGHDGDTPYRHIDDSPRVHRAELMAAIRPVTDVLIGVDVAQQNQSEGLLGGYGSAALQPGTGSTTTATGATVQWRAAPPLTLFSRYEHGWTDVDDTNGLITGFDRLQTRSTALGAIWQDGTDTRWGFVYSEPLRVRSGSVDLSIPHGFDGNGGVRFAEHTVRANPSGREQNFELFMDRPLPGQHSALRLNVMYQLEPGHVADAAPAWAAAGGYQLRF</sequence>
<protein>
    <recommendedName>
        <fullName evidence="2">Peptidase S8/S53 domain-containing protein</fullName>
    </recommendedName>
</protein>
<dbReference type="InterPro" id="IPR036852">
    <property type="entry name" value="Peptidase_S8/S53_dom_sf"/>
</dbReference>
<reference evidence="3 4" key="1">
    <citation type="submission" date="2016-10" db="EMBL/GenBank/DDBJ databases">
        <authorList>
            <person name="de Groot N.N."/>
        </authorList>
    </citation>
    <scope>NUCLEOTIDE SEQUENCE [LARGE SCALE GENOMIC DNA]</scope>
    <source>
        <strain evidence="3 4">CGMCC 1.6291</strain>
    </source>
</reference>
<dbReference type="Pfam" id="PF00082">
    <property type="entry name" value="Peptidase_S8"/>
    <property type="match status" value="1"/>
</dbReference>
<evidence type="ECO:0000256" key="1">
    <source>
        <dbReference type="SAM" id="SignalP"/>
    </source>
</evidence>
<accession>A0A1H8QH37</accession>
<dbReference type="RefSeq" id="WP_091639746.1">
    <property type="nucleotide sequence ID" value="NZ_FOEG01000001.1"/>
</dbReference>
<dbReference type="GO" id="GO:0006508">
    <property type="term" value="P:proteolysis"/>
    <property type="evidence" value="ECO:0007669"/>
    <property type="project" value="InterPro"/>
</dbReference>
<name>A0A1H8QH37_9GAMM</name>
<dbReference type="PROSITE" id="PS51257">
    <property type="entry name" value="PROKAR_LIPOPROTEIN"/>
    <property type="match status" value="1"/>
</dbReference>